<dbReference type="Proteomes" id="UP000683925">
    <property type="component" value="Unassembled WGS sequence"/>
</dbReference>
<keyword evidence="1" id="KW-0812">Transmembrane</keyword>
<evidence type="ECO:0000313" key="3">
    <source>
        <dbReference type="Proteomes" id="UP000683925"/>
    </source>
</evidence>
<feature type="transmembrane region" description="Helical" evidence="1">
    <location>
        <begin position="113"/>
        <end position="132"/>
    </location>
</feature>
<accession>A0A8S1V2Q9</accession>
<keyword evidence="1" id="KW-0472">Membrane</keyword>
<organism evidence="2 3">
    <name type="scientific">Paramecium octaurelia</name>
    <dbReference type="NCBI Taxonomy" id="43137"/>
    <lineage>
        <taxon>Eukaryota</taxon>
        <taxon>Sar</taxon>
        <taxon>Alveolata</taxon>
        <taxon>Ciliophora</taxon>
        <taxon>Intramacronucleata</taxon>
        <taxon>Oligohymenophorea</taxon>
        <taxon>Peniculida</taxon>
        <taxon>Parameciidae</taxon>
        <taxon>Paramecium</taxon>
    </lineage>
</organism>
<keyword evidence="1" id="KW-1133">Transmembrane helix</keyword>
<sequence length="210" mass="24997">MQYNLFTTDSKYQPSGCYTQHFETLRLSYYIVQYFRIGPNILKSNEIKPSFKNSTQSQSQVQIRQKFQKKKQLQYQSKQNNNKVNIYFLPLNLKYMLIQIRLHKDMKSKQESVLFLYFILTEVQPFSLLSMYKTKRLIKPLVKYLDQVPQENSFVQVNQMIISLNFPFALILIVYILILTLLVFLISILYVFKIAHKNVSKLNILVNTKL</sequence>
<feature type="transmembrane region" description="Helical" evidence="1">
    <location>
        <begin position="168"/>
        <end position="192"/>
    </location>
</feature>
<proteinExistence type="predicted"/>
<comment type="caution">
    <text evidence="2">The sequence shown here is derived from an EMBL/GenBank/DDBJ whole genome shotgun (WGS) entry which is preliminary data.</text>
</comment>
<gene>
    <name evidence="2" type="ORF">POCTA_138.1.T0550050</name>
</gene>
<dbReference type="AlphaFoldDB" id="A0A8S1V2Q9"/>
<evidence type="ECO:0000313" key="2">
    <source>
        <dbReference type="EMBL" id="CAD8170212.1"/>
    </source>
</evidence>
<name>A0A8S1V2Q9_PAROT</name>
<dbReference type="EMBL" id="CAJJDP010000055">
    <property type="protein sequence ID" value="CAD8170212.1"/>
    <property type="molecule type" value="Genomic_DNA"/>
</dbReference>
<protein>
    <recommendedName>
        <fullName evidence="4">Transmembrane protein</fullName>
    </recommendedName>
</protein>
<keyword evidence="3" id="KW-1185">Reference proteome</keyword>
<evidence type="ECO:0000256" key="1">
    <source>
        <dbReference type="SAM" id="Phobius"/>
    </source>
</evidence>
<evidence type="ECO:0008006" key="4">
    <source>
        <dbReference type="Google" id="ProtNLM"/>
    </source>
</evidence>
<reference evidence="2" key="1">
    <citation type="submission" date="2021-01" db="EMBL/GenBank/DDBJ databases">
        <authorList>
            <consortium name="Genoscope - CEA"/>
            <person name="William W."/>
        </authorList>
    </citation>
    <scope>NUCLEOTIDE SEQUENCE</scope>
</reference>